<evidence type="ECO:0008006" key="4">
    <source>
        <dbReference type="Google" id="ProtNLM"/>
    </source>
</evidence>
<name>A0ABS5S5F4_9FLAO</name>
<evidence type="ECO:0000256" key="1">
    <source>
        <dbReference type="SAM" id="Phobius"/>
    </source>
</evidence>
<feature type="transmembrane region" description="Helical" evidence="1">
    <location>
        <begin position="12"/>
        <end position="31"/>
    </location>
</feature>
<keyword evidence="1" id="KW-0472">Membrane</keyword>
<accession>A0ABS5S5F4</accession>
<dbReference type="RefSeq" id="WP_214112507.1">
    <property type="nucleotide sequence ID" value="NZ_JAHCTB010000002.1"/>
</dbReference>
<keyword evidence="3" id="KW-1185">Reference proteome</keyword>
<evidence type="ECO:0000313" key="2">
    <source>
        <dbReference type="EMBL" id="MBT0607650.1"/>
    </source>
</evidence>
<dbReference type="EMBL" id="JAHCTB010000002">
    <property type="protein sequence ID" value="MBT0607650.1"/>
    <property type="molecule type" value="Genomic_DNA"/>
</dbReference>
<comment type="caution">
    <text evidence="2">The sequence shown here is derived from an EMBL/GenBank/DDBJ whole genome shotgun (WGS) entry which is preliminary data.</text>
</comment>
<dbReference type="PROSITE" id="PS51257">
    <property type="entry name" value="PROKAR_LIPOPROTEIN"/>
    <property type="match status" value="1"/>
</dbReference>
<sequence length="197" mass="22622">MKERTHTDNVRIILIMLACALLGFSIFFFGGCASKKKNKRSDVYIEQVARKEMSNLILKNQTESVETVNAITDTHRQNVLQNFTGKVANYNVPAQRTIEEKNGMITETFYGFSEVKSSSEKKIETVRDSFNNVLSKKDSIILEQQRLLDEDKNLQLKSKETDIDIKRMSTWIALGIGLGIIALLIFLYIRRKKRQVL</sequence>
<feature type="transmembrane region" description="Helical" evidence="1">
    <location>
        <begin position="168"/>
        <end position="189"/>
    </location>
</feature>
<keyword evidence="1" id="KW-0812">Transmembrane</keyword>
<reference evidence="2 3" key="1">
    <citation type="submission" date="2021-05" db="EMBL/GenBank/DDBJ databases">
        <title>Aequorivita echinoideorum JCM 30378 genome.</title>
        <authorList>
            <person name="Zhang H."/>
            <person name="Li C."/>
        </authorList>
    </citation>
    <scope>NUCLEOTIDE SEQUENCE [LARGE SCALE GENOMIC DNA]</scope>
    <source>
        <strain evidence="2 3">JCM30378</strain>
    </source>
</reference>
<protein>
    <recommendedName>
        <fullName evidence="4">LPXTG-motif cell wall anchor domain-containing protein</fullName>
    </recommendedName>
</protein>
<evidence type="ECO:0000313" key="3">
    <source>
        <dbReference type="Proteomes" id="UP001297092"/>
    </source>
</evidence>
<organism evidence="2 3">
    <name type="scientific">Aequorivita echinoideorum</name>
    <dbReference type="NCBI Taxonomy" id="1549647"/>
    <lineage>
        <taxon>Bacteria</taxon>
        <taxon>Pseudomonadati</taxon>
        <taxon>Bacteroidota</taxon>
        <taxon>Flavobacteriia</taxon>
        <taxon>Flavobacteriales</taxon>
        <taxon>Flavobacteriaceae</taxon>
        <taxon>Aequorivita</taxon>
    </lineage>
</organism>
<dbReference type="Proteomes" id="UP001297092">
    <property type="component" value="Unassembled WGS sequence"/>
</dbReference>
<gene>
    <name evidence="2" type="ORF">KIV10_05595</name>
</gene>
<keyword evidence="1" id="KW-1133">Transmembrane helix</keyword>
<proteinExistence type="predicted"/>